<dbReference type="InterPro" id="IPR036129">
    <property type="entry name" value="Glycerate_kinase_sf"/>
</dbReference>
<comment type="caution">
    <text evidence="1">The sequence shown here is derived from an EMBL/GenBank/DDBJ whole genome shotgun (WGS) entry which is preliminary data.</text>
</comment>
<dbReference type="Gene3D" id="3.40.50.10350">
    <property type="entry name" value="Glycerate kinase, domain 1"/>
    <property type="match status" value="1"/>
</dbReference>
<dbReference type="PANTHER" id="PTHR21599:SF0">
    <property type="entry name" value="GLYCERATE KINASE"/>
    <property type="match status" value="1"/>
</dbReference>
<dbReference type="Proteomes" id="UP001165524">
    <property type="component" value="Unassembled WGS sequence"/>
</dbReference>
<sequence length="135" mass="13787">MAVKTPPAGGIGFALMSVPGAQPESCIALLLDAIGLDRYLEHADLLITGEGRIDAQTGHGKAPNGVAQRARHSGVPVIALAGSVPATAPPPGSPFDVWFSVLPGSVPLPTAMASTAAYLTTGSEHIMRLLASRIR</sequence>
<keyword evidence="1" id="KW-0418">Kinase</keyword>
<dbReference type="EMBL" id="JALKII010000002">
    <property type="protein sequence ID" value="MCK0537213.1"/>
    <property type="molecule type" value="Genomic_DNA"/>
</dbReference>
<protein>
    <submittedName>
        <fullName evidence="1">Glycerate kinase</fullName>
    </submittedName>
</protein>
<dbReference type="InterPro" id="IPR004381">
    <property type="entry name" value="Glycerate_kinase"/>
</dbReference>
<reference evidence="1" key="1">
    <citation type="submission" date="2022-04" db="EMBL/GenBank/DDBJ databases">
        <title>Alcanivorax sp. CY1518 draft genome sequence.</title>
        <authorList>
            <person name="Zhao G."/>
            <person name="An M."/>
        </authorList>
    </citation>
    <scope>NUCLEOTIDE SEQUENCE</scope>
    <source>
        <strain evidence="1">CY1518</strain>
    </source>
</reference>
<organism evidence="1 2">
    <name type="scientific">Alcanivorax quisquiliarum</name>
    <dbReference type="NCBI Taxonomy" id="2933565"/>
    <lineage>
        <taxon>Bacteria</taxon>
        <taxon>Pseudomonadati</taxon>
        <taxon>Pseudomonadota</taxon>
        <taxon>Gammaproteobacteria</taxon>
        <taxon>Oceanospirillales</taxon>
        <taxon>Alcanivoracaceae</taxon>
        <taxon>Alcanivorax</taxon>
    </lineage>
</organism>
<gene>
    <name evidence="1" type="ORF">MU846_05765</name>
</gene>
<proteinExistence type="predicted"/>
<keyword evidence="2" id="KW-1185">Reference proteome</keyword>
<dbReference type="GO" id="GO:0016301">
    <property type="term" value="F:kinase activity"/>
    <property type="evidence" value="ECO:0007669"/>
    <property type="project" value="UniProtKB-KW"/>
</dbReference>
<dbReference type="RefSeq" id="WP_246950104.1">
    <property type="nucleotide sequence ID" value="NZ_JALKII010000002.1"/>
</dbReference>
<evidence type="ECO:0000313" key="1">
    <source>
        <dbReference type="EMBL" id="MCK0537213.1"/>
    </source>
</evidence>
<evidence type="ECO:0000313" key="2">
    <source>
        <dbReference type="Proteomes" id="UP001165524"/>
    </source>
</evidence>
<dbReference type="InterPro" id="IPR018197">
    <property type="entry name" value="Glycerate_kinase_RE-like"/>
</dbReference>
<dbReference type="SUPFAM" id="SSF110738">
    <property type="entry name" value="Glycerate kinase I"/>
    <property type="match status" value="1"/>
</dbReference>
<dbReference type="PANTHER" id="PTHR21599">
    <property type="entry name" value="GLYCERATE KINASE"/>
    <property type="match status" value="1"/>
</dbReference>
<name>A0ABT0E660_9GAMM</name>
<keyword evidence="1" id="KW-0808">Transferase</keyword>
<dbReference type="Pfam" id="PF02595">
    <property type="entry name" value="Gly_kinase"/>
    <property type="match status" value="1"/>
</dbReference>
<accession>A0ABT0E660</accession>